<dbReference type="InterPro" id="IPR002048">
    <property type="entry name" value="EF_hand_dom"/>
</dbReference>
<dbReference type="SUPFAM" id="SSF47473">
    <property type="entry name" value="EF-hand"/>
    <property type="match status" value="1"/>
</dbReference>
<dbReference type="Pfam" id="PF12763">
    <property type="entry name" value="EH"/>
    <property type="match status" value="1"/>
</dbReference>
<dbReference type="PROSITE" id="PS50031">
    <property type="entry name" value="EH"/>
    <property type="match status" value="1"/>
</dbReference>
<accession>A0A183AEC3</accession>
<sequence length="231" mass="25826">MPTLMGRESKKKELIANLSKVYELLSRTHHISLGDFPNLTKMQECLSVQDFSKFSPLQPRLIKAVDEMLSNDIAKLMQMIPQEQKAVSKIPEPPVRGGAFDSQHTPFSYQASEGINQGMFESDWIVGREKEKTDAIFLTLNPVNGKISGESARSHMIKSQLPSSTLRKIWILGDVDRDGCLDDEEFALVCHLIKLQLDGEDLPSVLPAHLVPPSKRSSGTEAVENGHELRY</sequence>
<dbReference type="InterPro" id="IPR040990">
    <property type="entry name" value="DUF5600"/>
</dbReference>
<dbReference type="InterPro" id="IPR018247">
    <property type="entry name" value="EF_Hand_1_Ca_BS"/>
</dbReference>
<proteinExistence type="predicted"/>
<evidence type="ECO:0000313" key="6">
    <source>
        <dbReference type="WBParaSite" id="ECPE_0000532101-mRNA-1"/>
    </source>
</evidence>
<dbReference type="Proteomes" id="UP000272942">
    <property type="component" value="Unassembled WGS sequence"/>
</dbReference>
<evidence type="ECO:0000313" key="5">
    <source>
        <dbReference type="Proteomes" id="UP000272942"/>
    </source>
</evidence>
<dbReference type="Gene3D" id="1.10.268.20">
    <property type="match status" value="1"/>
</dbReference>
<dbReference type="Pfam" id="PF18150">
    <property type="entry name" value="DUF5600"/>
    <property type="match status" value="1"/>
</dbReference>
<name>A0A183AEC3_9TREM</name>
<dbReference type="AlphaFoldDB" id="A0A183AEC3"/>
<dbReference type="OrthoDB" id="6268095at2759"/>
<evidence type="ECO:0000259" key="3">
    <source>
        <dbReference type="PROSITE" id="PS50222"/>
    </source>
</evidence>
<dbReference type="GO" id="GO:0005509">
    <property type="term" value="F:calcium ion binding"/>
    <property type="evidence" value="ECO:0007669"/>
    <property type="project" value="InterPro"/>
</dbReference>
<dbReference type="GO" id="GO:0005737">
    <property type="term" value="C:cytoplasm"/>
    <property type="evidence" value="ECO:0007669"/>
    <property type="project" value="TreeGrafter"/>
</dbReference>
<evidence type="ECO:0000256" key="1">
    <source>
        <dbReference type="ARBA" id="ARBA00022837"/>
    </source>
</evidence>
<dbReference type="CDD" id="cd00052">
    <property type="entry name" value="EH"/>
    <property type="match status" value="1"/>
</dbReference>
<feature type="domain" description="EH" evidence="2">
    <location>
        <begin position="129"/>
        <end position="217"/>
    </location>
</feature>
<dbReference type="InterPro" id="IPR000261">
    <property type="entry name" value="EH_dom"/>
</dbReference>
<gene>
    <name evidence="4" type="ORF">ECPE_LOCUS5308</name>
</gene>
<protein>
    <submittedName>
        <fullName evidence="6">EF-hand domain-containing protein</fullName>
    </submittedName>
</protein>
<dbReference type="WBParaSite" id="ECPE_0000532101-mRNA-1">
    <property type="protein sequence ID" value="ECPE_0000532101-mRNA-1"/>
    <property type="gene ID" value="ECPE_0000532101"/>
</dbReference>
<dbReference type="Gene3D" id="1.10.238.10">
    <property type="entry name" value="EF-hand"/>
    <property type="match status" value="1"/>
</dbReference>
<keyword evidence="5" id="KW-1185">Reference proteome</keyword>
<reference evidence="4 5" key="2">
    <citation type="submission" date="2018-11" db="EMBL/GenBank/DDBJ databases">
        <authorList>
            <consortium name="Pathogen Informatics"/>
        </authorList>
    </citation>
    <scope>NUCLEOTIDE SEQUENCE [LARGE SCALE GENOMIC DNA]</scope>
    <source>
        <strain evidence="4 5">Egypt</strain>
    </source>
</reference>
<dbReference type="GO" id="GO:0016197">
    <property type="term" value="P:endosomal transport"/>
    <property type="evidence" value="ECO:0007669"/>
    <property type="project" value="TreeGrafter"/>
</dbReference>
<dbReference type="GO" id="GO:0006897">
    <property type="term" value="P:endocytosis"/>
    <property type="evidence" value="ECO:0007669"/>
    <property type="project" value="TreeGrafter"/>
</dbReference>
<keyword evidence="1" id="KW-0106">Calcium</keyword>
<dbReference type="FunFam" id="1.10.238.10:FF:000038">
    <property type="entry name" value="EH domain-containing protein 3"/>
    <property type="match status" value="1"/>
</dbReference>
<dbReference type="InterPro" id="IPR011992">
    <property type="entry name" value="EF-hand-dom_pair"/>
</dbReference>
<dbReference type="PROSITE" id="PS00018">
    <property type="entry name" value="EF_HAND_1"/>
    <property type="match status" value="1"/>
</dbReference>
<dbReference type="PANTHER" id="PTHR11216">
    <property type="entry name" value="EH DOMAIN"/>
    <property type="match status" value="1"/>
</dbReference>
<dbReference type="PROSITE" id="PS50222">
    <property type="entry name" value="EF_HAND_2"/>
    <property type="match status" value="1"/>
</dbReference>
<feature type="domain" description="EF-hand" evidence="3">
    <location>
        <begin position="161"/>
        <end position="196"/>
    </location>
</feature>
<dbReference type="EMBL" id="UZAN01042158">
    <property type="protein sequence ID" value="VDP75177.1"/>
    <property type="molecule type" value="Genomic_DNA"/>
</dbReference>
<dbReference type="GO" id="GO:0005886">
    <property type="term" value="C:plasma membrane"/>
    <property type="evidence" value="ECO:0007669"/>
    <property type="project" value="TreeGrafter"/>
</dbReference>
<dbReference type="SMART" id="SM00027">
    <property type="entry name" value="EH"/>
    <property type="match status" value="1"/>
</dbReference>
<evidence type="ECO:0000313" key="4">
    <source>
        <dbReference type="EMBL" id="VDP75177.1"/>
    </source>
</evidence>
<evidence type="ECO:0000259" key="2">
    <source>
        <dbReference type="PROSITE" id="PS50031"/>
    </source>
</evidence>
<organism evidence="6">
    <name type="scientific">Echinostoma caproni</name>
    <dbReference type="NCBI Taxonomy" id="27848"/>
    <lineage>
        <taxon>Eukaryota</taxon>
        <taxon>Metazoa</taxon>
        <taxon>Spiralia</taxon>
        <taxon>Lophotrochozoa</taxon>
        <taxon>Platyhelminthes</taxon>
        <taxon>Trematoda</taxon>
        <taxon>Digenea</taxon>
        <taxon>Plagiorchiida</taxon>
        <taxon>Echinostomata</taxon>
        <taxon>Echinostomatoidea</taxon>
        <taxon>Echinostomatidae</taxon>
        <taxon>Echinostoma</taxon>
    </lineage>
</organism>
<reference evidence="6" key="1">
    <citation type="submission" date="2016-06" db="UniProtKB">
        <authorList>
            <consortium name="WormBaseParasite"/>
        </authorList>
    </citation>
    <scope>IDENTIFICATION</scope>
</reference>